<name>A0A828U1D6_ECOLX</name>
<organism evidence="1 2">
    <name type="scientific">Escherichia coli DEC2D</name>
    <dbReference type="NCBI Taxonomy" id="868141"/>
    <lineage>
        <taxon>Bacteria</taxon>
        <taxon>Pseudomonadati</taxon>
        <taxon>Pseudomonadota</taxon>
        <taxon>Gammaproteobacteria</taxon>
        <taxon>Enterobacterales</taxon>
        <taxon>Enterobacteriaceae</taxon>
        <taxon>Escherichia</taxon>
    </lineage>
</organism>
<evidence type="ECO:0000313" key="1">
    <source>
        <dbReference type="EMBL" id="EHU39869.1"/>
    </source>
</evidence>
<protein>
    <submittedName>
        <fullName evidence="1">Fimbrial domain protein</fullName>
    </submittedName>
</protein>
<comment type="caution">
    <text evidence="1">The sequence shown here is derived from an EMBL/GenBank/DDBJ whole genome shotgun (WGS) entry which is preliminary data.</text>
</comment>
<evidence type="ECO:0000313" key="2">
    <source>
        <dbReference type="Proteomes" id="UP000005272"/>
    </source>
</evidence>
<proteinExistence type="predicted"/>
<dbReference type="Proteomes" id="UP000005272">
    <property type="component" value="Unassembled WGS sequence"/>
</dbReference>
<gene>
    <name evidence="1" type="ORF">ECDEC2D_4162</name>
</gene>
<sequence>MTFTQGCKIDAGTVLDVPFGEYPSSAFKNKKESFQLEELKKRLISSSIVKILPMAFRYL</sequence>
<dbReference type="AlphaFoldDB" id="A0A828U1D6"/>
<dbReference type="EMBL" id="AIFC01000036">
    <property type="protein sequence ID" value="EHU39869.1"/>
    <property type="molecule type" value="Genomic_DNA"/>
</dbReference>
<reference evidence="1 2" key="1">
    <citation type="journal article" date="2012" name="J. Bacteriol.">
        <title>Draft Genome Sequences of the Diarrheagenic Escherichia coli Collection.</title>
        <authorList>
            <person name="Hazen T.H."/>
            <person name="Sahl J.W."/>
            <person name="Redman J.C."/>
            <person name="Morris C.R."/>
            <person name="Daugherty S.C."/>
            <person name="Chibucos M.C."/>
            <person name="Sengamalay N.A."/>
            <person name="Fraser-Liggett C.M."/>
            <person name="Steinsland H."/>
            <person name="Whittam T.S."/>
            <person name="Whittam B."/>
            <person name="Manning S.D."/>
            <person name="Rasko D.A."/>
        </authorList>
    </citation>
    <scope>NUCLEOTIDE SEQUENCE [LARGE SCALE GENOMIC DNA]</scope>
    <source>
        <strain evidence="1 2">DEC2D</strain>
    </source>
</reference>
<accession>A0A828U1D6</accession>